<evidence type="ECO:0000313" key="2">
    <source>
        <dbReference type="EMBL" id="KAF4977297.1"/>
    </source>
</evidence>
<feature type="region of interest" description="Disordered" evidence="1">
    <location>
        <begin position="41"/>
        <end position="92"/>
    </location>
</feature>
<evidence type="ECO:0000256" key="1">
    <source>
        <dbReference type="SAM" id="MobiDB-lite"/>
    </source>
</evidence>
<dbReference type="PANTHER" id="PTHR38166:SF1">
    <property type="entry name" value="C2H2-TYPE DOMAIN-CONTAINING PROTEIN"/>
    <property type="match status" value="1"/>
</dbReference>
<dbReference type="AlphaFoldDB" id="A0A8H4XJR9"/>
<sequence>MASSSLPSPHAISGTAYENAQLLLRGACKVTPHHVRAAALVEPTRSDRPMSPTLFLSSTTPSLSEEEWDDGSSSSDNEGDFDEESEDYNLPENHNFHQKRSELLLFLRRRFTEWAASVQYDIPPEKGLRRTNGLPEALYLEEEEDRSETDFVMVSLPRRTKRHFHLACPYHLSDPEKYHGCLLQYDHRSIDGLIDHIKRHHAKPFYCPICSEVFDTVIHRDNHILKQTCEIRDLQQIDGVNHYQRAMLVKGDKWQLDETKRWQRIWATVFPSQPSPSPYLDQGYGLTASMARDFWDAYGWQCLSEFLGGQGLLEEYQVLDERSQDALSKVALGDLLKELTNEHELSAGCRKAGEAG</sequence>
<accession>A0A8H4XJR9</accession>
<organism evidence="2 3">
    <name type="scientific">Fusarium zealandicum</name>
    <dbReference type="NCBI Taxonomy" id="1053134"/>
    <lineage>
        <taxon>Eukaryota</taxon>
        <taxon>Fungi</taxon>
        <taxon>Dikarya</taxon>
        <taxon>Ascomycota</taxon>
        <taxon>Pezizomycotina</taxon>
        <taxon>Sordariomycetes</taxon>
        <taxon>Hypocreomycetidae</taxon>
        <taxon>Hypocreales</taxon>
        <taxon>Nectriaceae</taxon>
        <taxon>Fusarium</taxon>
        <taxon>Fusarium staphyleae species complex</taxon>
    </lineage>
</organism>
<evidence type="ECO:0000313" key="3">
    <source>
        <dbReference type="Proteomes" id="UP000635477"/>
    </source>
</evidence>
<proteinExistence type="predicted"/>
<reference evidence="2" key="2">
    <citation type="submission" date="2020-05" db="EMBL/GenBank/DDBJ databases">
        <authorList>
            <person name="Kim H.-S."/>
            <person name="Proctor R.H."/>
            <person name="Brown D.W."/>
        </authorList>
    </citation>
    <scope>NUCLEOTIDE SEQUENCE</scope>
    <source>
        <strain evidence="2">NRRL 22465</strain>
    </source>
</reference>
<name>A0A8H4XJR9_9HYPO</name>
<dbReference type="EMBL" id="JABEYC010000448">
    <property type="protein sequence ID" value="KAF4977297.1"/>
    <property type="molecule type" value="Genomic_DNA"/>
</dbReference>
<comment type="caution">
    <text evidence="2">The sequence shown here is derived from an EMBL/GenBank/DDBJ whole genome shotgun (WGS) entry which is preliminary data.</text>
</comment>
<feature type="compositionally biased region" description="Acidic residues" evidence="1">
    <location>
        <begin position="77"/>
        <end position="89"/>
    </location>
</feature>
<protein>
    <recommendedName>
        <fullName evidence="4">C2H2-type domain-containing protein</fullName>
    </recommendedName>
</protein>
<reference evidence="2" key="1">
    <citation type="journal article" date="2020" name="BMC Genomics">
        <title>Correction to: Identification and distribution of gene clusters required for synthesis of sphingolipid metabolism inhibitors in diverse species of the filamentous fungus Fusarium.</title>
        <authorList>
            <person name="Kim H.S."/>
            <person name="Lohmar J.M."/>
            <person name="Busman M."/>
            <person name="Brown D.W."/>
            <person name="Naumann T.A."/>
            <person name="Divon H.H."/>
            <person name="Lysoe E."/>
            <person name="Uhlig S."/>
            <person name="Proctor R.H."/>
        </authorList>
    </citation>
    <scope>NUCLEOTIDE SEQUENCE</scope>
    <source>
        <strain evidence="2">NRRL 22465</strain>
    </source>
</reference>
<keyword evidence="3" id="KW-1185">Reference proteome</keyword>
<dbReference type="OrthoDB" id="5241264at2759"/>
<dbReference type="PANTHER" id="PTHR38166">
    <property type="entry name" value="C2H2-TYPE DOMAIN-CONTAINING PROTEIN-RELATED"/>
    <property type="match status" value="1"/>
</dbReference>
<feature type="compositionally biased region" description="Low complexity" evidence="1">
    <location>
        <begin position="49"/>
        <end position="63"/>
    </location>
</feature>
<dbReference type="Proteomes" id="UP000635477">
    <property type="component" value="Unassembled WGS sequence"/>
</dbReference>
<gene>
    <name evidence="2" type="ORF">FZEAL_6185</name>
</gene>
<evidence type="ECO:0008006" key="4">
    <source>
        <dbReference type="Google" id="ProtNLM"/>
    </source>
</evidence>